<accession>A0A8H7PHK2</accession>
<proteinExistence type="predicted"/>
<keyword evidence="3" id="KW-1185">Reference proteome</keyword>
<dbReference type="Gene3D" id="3.40.630.30">
    <property type="match status" value="1"/>
</dbReference>
<dbReference type="EMBL" id="JAEPRA010000017">
    <property type="protein sequence ID" value="KAG2173968.1"/>
    <property type="molecule type" value="Genomic_DNA"/>
</dbReference>
<comment type="caution">
    <text evidence="2">The sequence shown here is derived from an EMBL/GenBank/DDBJ whole genome shotgun (WGS) entry which is preliminary data.</text>
</comment>
<evidence type="ECO:0000313" key="3">
    <source>
        <dbReference type="Proteomes" id="UP000612746"/>
    </source>
</evidence>
<protein>
    <recommendedName>
        <fullName evidence="4">N-acetyltransferase domain-containing protein</fullName>
    </recommendedName>
</protein>
<dbReference type="OrthoDB" id="2325609at2759"/>
<evidence type="ECO:0000313" key="2">
    <source>
        <dbReference type="EMBL" id="KAG2173968.1"/>
    </source>
</evidence>
<keyword evidence="1" id="KW-1133">Transmembrane helix</keyword>
<organism evidence="2 3">
    <name type="scientific">Umbelopsis vinacea</name>
    <dbReference type="NCBI Taxonomy" id="44442"/>
    <lineage>
        <taxon>Eukaryota</taxon>
        <taxon>Fungi</taxon>
        <taxon>Fungi incertae sedis</taxon>
        <taxon>Mucoromycota</taxon>
        <taxon>Mucoromycotina</taxon>
        <taxon>Umbelopsidomycetes</taxon>
        <taxon>Umbelopsidales</taxon>
        <taxon>Umbelopsidaceae</taxon>
        <taxon>Umbelopsis</taxon>
    </lineage>
</organism>
<keyword evidence="1" id="KW-0472">Membrane</keyword>
<dbReference type="AlphaFoldDB" id="A0A8H7PHK2"/>
<evidence type="ECO:0008006" key="4">
    <source>
        <dbReference type="Google" id="ProtNLM"/>
    </source>
</evidence>
<feature type="transmembrane region" description="Helical" evidence="1">
    <location>
        <begin position="39"/>
        <end position="60"/>
    </location>
</feature>
<sequence length="239" mass="26823">MVTPAVHIRVFQPSDLQAVQKLFCNEADELTKRATRAIFLGWSSISFLCAGVVGMLSIGTAHCRSREWANRYSMISATIGGIILWGTGVYLTCHWLTRTKVRQYLQEKQSQDLLDIIKYYKLKSGPDGTYEPEGKSNFWVCTPTKESSSIIGAIGFDYNPTTDEGQLSRLGACPGYKCVINQMLNNLINWAKQKGVRVMVLGSKPIRSLNLVDGQKIADDFDSIRHLIYLDLLSQYKKS</sequence>
<name>A0A8H7PHK2_9FUNG</name>
<gene>
    <name evidence="2" type="ORF">INT44_000081</name>
</gene>
<keyword evidence="1" id="KW-0812">Transmembrane</keyword>
<feature type="transmembrane region" description="Helical" evidence="1">
    <location>
        <begin position="72"/>
        <end position="93"/>
    </location>
</feature>
<dbReference type="Proteomes" id="UP000612746">
    <property type="component" value="Unassembled WGS sequence"/>
</dbReference>
<reference evidence="2" key="1">
    <citation type="submission" date="2020-12" db="EMBL/GenBank/DDBJ databases">
        <title>Metabolic potential, ecology and presence of endohyphal bacteria is reflected in genomic diversity of Mucoromycotina.</title>
        <authorList>
            <person name="Muszewska A."/>
            <person name="Okrasinska A."/>
            <person name="Steczkiewicz K."/>
            <person name="Drgas O."/>
            <person name="Orlowska M."/>
            <person name="Perlinska-Lenart U."/>
            <person name="Aleksandrzak-Piekarczyk T."/>
            <person name="Szatraj K."/>
            <person name="Zielenkiewicz U."/>
            <person name="Pilsyk S."/>
            <person name="Malc E."/>
            <person name="Mieczkowski P."/>
            <person name="Kruszewska J.S."/>
            <person name="Biernat P."/>
            <person name="Pawlowska J."/>
        </authorList>
    </citation>
    <scope>NUCLEOTIDE SEQUENCE</scope>
    <source>
        <strain evidence="2">WA0000051536</strain>
    </source>
</reference>
<evidence type="ECO:0000256" key="1">
    <source>
        <dbReference type="SAM" id="Phobius"/>
    </source>
</evidence>